<evidence type="ECO:0000256" key="1">
    <source>
        <dbReference type="ARBA" id="ARBA00022553"/>
    </source>
</evidence>
<keyword evidence="2" id="KW-0805">Transcription regulation</keyword>
<keyword evidence="6" id="KW-0808">Transferase</keyword>
<evidence type="ECO:0000256" key="3">
    <source>
        <dbReference type="ARBA" id="ARBA00023163"/>
    </source>
</evidence>
<dbReference type="InterPro" id="IPR001789">
    <property type="entry name" value="Sig_transdc_resp-reg_receiver"/>
</dbReference>
<dbReference type="Proteomes" id="UP001055125">
    <property type="component" value="Unassembled WGS sequence"/>
</dbReference>
<comment type="caution">
    <text evidence="6">The sequence shown here is derived from an EMBL/GenBank/DDBJ whole genome shotgun (WGS) entry which is preliminary data.</text>
</comment>
<reference evidence="6" key="2">
    <citation type="submission" date="2021-08" db="EMBL/GenBank/DDBJ databases">
        <authorList>
            <person name="Tani A."/>
            <person name="Ola A."/>
            <person name="Ogura Y."/>
            <person name="Katsura K."/>
            <person name="Hayashi T."/>
        </authorList>
    </citation>
    <scope>NUCLEOTIDE SEQUENCE</scope>
    <source>
        <strain evidence="6">DSM 19015</strain>
    </source>
</reference>
<feature type="modified residue" description="4-aspartylphosphate" evidence="4">
    <location>
        <position position="61"/>
    </location>
</feature>
<dbReference type="Gene3D" id="3.40.50.2300">
    <property type="match status" value="1"/>
</dbReference>
<dbReference type="InterPro" id="IPR050595">
    <property type="entry name" value="Bact_response_regulator"/>
</dbReference>
<dbReference type="GO" id="GO:0016301">
    <property type="term" value="F:kinase activity"/>
    <property type="evidence" value="ECO:0007669"/>
    <property type="project" value="UniProtKB-KW"/>
</dbReference>
<evidence type="ECO:0000313" key="6">
    <source>
        <dbReference type="EMBL" id="GJD92977.1"/>
    </source>
</evidence>
<evidence type="ECO:0000313" key="7">
    <source>
        <dbReference type="Proteomes" id="UP001055125"/>
    </source>
</evidence>
<keyword evidence="3" id="KW-0804">Transcription</keyword>
<evidence type="ECO:0000256" key="4">
    <source>
        <dbReference type="PROSITE-ProRule" id="PRU00169"/>
    </source>
</evidence>
<dbReference type="SMART" id="SM00448">
    <property type="entry name" value="REC"/>
    <property type="match status" value="1"/>
</dbReference>
<reference evidence="6" key="1">
    <citation type="journal article" date="2021" name="Front. Microbiol.">
        <title>Comprehensive Comparative Genomics and Phenotyping of Methylobacterium Species.</title>
        <authorList>
            <person name="Alessa O."/>
            <person name="Ogura Y."/>
            <person name="Fujitani Y."/>
            <person name="Takami H."/>
            <person name="Hayashi T."/>
            <person name="Sahin N."/>
            <person name="Tani A."/>
        </authorList>
    </citation>
    <scope>NUCLEOTIDE SEQUENCE</scope>
    <source>
        <strain evidence="6">DSM 19015</strain>
    </source>
</reference>
<dbReference type="InterPro" id="IPR011006">
    <property type="entry name" value="CheY-like_superfamily"/>
</dbReference>
<protein>
    <submittedName>
        <fullName evidence="6">Sensor histidine kinase RcsC</fullName>
    </submittedName>
</protein>
<dbReference type="PANTHER" id="PTHR44591">
    <property type="entry name" value="STRESS RESPONSE REGULATOR PROTEIN 1"/>
    <property type="match status" value="1"/>
</dbReference>
<evidence type="ECO:0000259" key="5">
    <source>
        <dbReference type="PROSITE" id="PS50110"/>
    </source>
</evidence>
<gene>
    <name evidence="6" type="primary">rcsC_2</name>
    <name evidence="6" type="ORF">OCOJLMKI_0162</name>
</gene>
<evidence type="ECO:0000256" key="2">
    <source>
        <dbReference type="ARBA" id="ARBA00023015"/>
    </source>
</evidence>
<dbReference type="SUPFAM" id="SSF52172">
    <property type="entry name" value="CheY-like"/>
    <property type="match status" value="1"/>
</dbReference>
<dbReference type="EMBL" id="BPQP01000002">
    <property type="protein sequence ID" value="GJD92977.1"/>
    <property type="molecule type" value="Genomic_DNA"/>
</dbReference>
<sequence length="166" mass="17698">MTANPHQQSAAVLIVEDDLLVRMISSDILTDAGFRAFEAHDAQEAMTLLEVRTDVRVVFTDRNMPGEMDGIGLARLVRKRWPEVGIIVTSGKMQPAPGDLPEGVKFLLKPYRPSTLIEEVEALVSAGGDVEQGASVLPEGMVMQSPVMAEVGGQGIAAAVAEADKS</sequence>
<organism evidence="6 7">
    <name type="scientific">Methylobacterium iners</name>
    <dbReference type="NCBI Taxonomy" id="418707"/>
    <lineage>
        <taxon>Bacteria</taxon>
        <taxon>Pseudomonadati</taxon>
        <taxon>Pseudomonadota</taxon>
        <taxon>Alphaproteobacteria</taxon>
        <taxon>Hyphomicrobiales</taxon>
        <taxon>Methylobacteriaceae</taxon>
        <taxon>Methylobacterium</taxon>
    </lineage>
</organism>
<feature type="domain" description="Response regulatory" evidence="5">
    <location>
        <begin position="11"/>
        <end position="124"/>
    </location>
</feature>
<dbReference type="Pfam" id="PF00072">
    <property type="entry name" value="Response_reg"/>
    <property type="match status" value="1"/>
</dbReference>
<dbReference type="PROSITE" id="PS50110">
    <property type="entry name" value="RESPONSE_REGULATORY"/>
    <property type="match status" value="1"/>
</dbReference>
<dbReference type="RefSeq" id="WP_306421367.1">
    <property type="nucleotide sequence ID" value="NZ_BPQP01000002.1"/>
</dbReference>
<accession>A0ABQ4RS16</accession>
<keyword evidence="1 4" id="KW-0597">Phosphoprotein</keyword>
<dbReference type="PANTHER" id="PTHR44591:SF3">
    <property type="entry name" value="RESPONSE REGULATORY DOMAIN-CONTAINING PROTEIN"/>
    <property type="match status" value="1"/>
</dbReference>
<keyword evidence="7" id="KW-1185">Reference proteome</keyword>
<keyword evidence="6" id="KW-0418">Kinase</keyword>
<proteinExistence type="predicted"/>
<name>A0ABQ4RS16_9HYPH</name>